<keyword evidence="2" id="KW-1185">Reference proteome</keyword>
<dbReference type="Pfam" id="PF08282">
    <property type="entry name" value="Hydrolase_3"/>
    <property type="match status" value="1"/>
</dbReference>
<dbReference type="PANTHER" id="PTHR10000">
    <property type="entry name" value="PHOSPHOSERINE PHOSPHATASE"/>
    <property type="match status" value="1"/>
</dbReference>
<dbReference type="InterPro" id="IPR036412">
    <property type="entry name" value="HAD-like_sf"/>
</dbReference>
<proteinExistence type="predicted"/>
<dbReference type="eggNOG" id="COG0561">
    <property type="taxonomic scope" value="Bacteria"/>
</dbReference>
<comment type="caution">
    <text evidence="1">The sequence shown here is derived from an EMBL/GenBank/DDBJ whole genome shotgun (WGS) entry which is preliminary data.</text>
</comment>
<dbReference type="PATRIC" id="fig|742738.3.peg.181"/>
<dbReference type="GO" id="GO:0005829">
    <property type="term" value="C:cytosol"/>
    <property type="evidence" value="ECO:0007669"/>
    <property type="project" value="TreeGrafter"/>
</dbReference>
<dbReference type="RefSeq" id="WP_044938271.1">
    <property type="nucleotide sequence ID" value="NZ_KN174161.1"/>
</dbReference>
<dbReference type="GO" id="GO:0000287">
    <property type="term" value="F:magnesium ion binding"/>
    <property type="evidence" value="ECO:0007669"/>
    <property type="project" value="TreeGrafter"/>
</dbReference>
<dbReference type="Proteomes" id="UP000029585">
    <property type="component" value="Unassembled WGS sequence"/>
</dbReference>
<dbReference type="Gene3D" id="3.30.1240.10">
    <property type="match status" value="1"/>
</dbReference>
<name>A0A096BDE9_FLAPL</name>
<dbReference type="Gene3D" id="3.40.50.1000">
    <property type="entry name" value="HAD superfamily/HAD-like"/>
    <property type="match status" value="1"/>
</dbReference>
<dbReference type="InterPro" id="IPR023214">
    <property type="entry name" value="HAD_sf"/>
</dbReference>
<evidence type="ECO:0000313" key="1">
    <source>
        <dbReference type="EMBL" id="KGF57443.1"/>
    </source>
</evidence>
<sequence length="272" mass="30729">MNQLGKFNGVLLVSDFDDTLYGEDMRITRENVEALTYFTREGGTFTVATGRARPNFAPHASHIPINAPVILSNGSALYDFRTGEMIYETFLPDRVREDLQQMARAIPTIGFEAYHHDAIYVYQPNAVTQRHLERAGMTAREVPIADIPLPWSKVILQQDYETLLHTQRYLLERWGEHYEVIFSNRVLLELTRKGSSKGGMVQYLARRLGIDAQHIYCVGDNQNDIPMLAVSAIPFAPANCAPEVKQWGARILGTCQESCVAQIVDILDHIYA</sequence>
<reference evidence="1 2" key="1">
    <citation type="submission" date="2011-08" db="EMBL/GenBank/DDBJ databases">
        <title>The Genome Sequence of Clostridium orbiscindens 1_3_50AFAA.</title>
        <authorList>
            <consortium name="The Broad Institute Genome Sequencing Platform"/>
            <person name="Earl A."/>
            <person name="Ward D."/>
            <person name="Feldgarden M."/>
            <person name="Gevers D."/>
            <person name="Daigneault M."/>
            <person name="Strauss J."/>
            <person name="Allen-Vercoe E."/>
            <person name="Young S.K."/>
            <person name="Zeng Q."/>
            <person name="Gargeya S."/>
            <person name="Fitzgerald M."/>
            <person name="Haas B."/>
            <person name="Abouelleil A."/>
            <person name="Alvarado L."/>
            <person name="Arachchi H.M."/>
            <person name="Berlin A."/>
            <person name="Brown A."/>
            <person name="Chapman S.B."/>
            <person name="Chen Z."/>
            <person name="Dunbar C."/>
            <person name="Freedman E."/>
            <person name="Gearin G."/>
            <person name="Gellesch M."/>
            <person name="Goldberg J."/>
            <person name="Griggs A."/>
            <person name="Gujja S."/>
            <person name="Heiman D."/>
            <person name="Howarth C."/>
            <person name="Larson L."/>
            <person name="Lui A."/>
            <person name="MacDonald P.J.P."/>
            <person name="Montmayeur A."/>
            <person name="Murphy C."/>
            <person name="Neiman D."/>
            <person name="Pearson M."/>
            <person name="Priest M."/>
            <person name="Roberts A."/>
            <person name="Saif S."/>
            <person name="Shea T."/>
            <person name="Shenoy N."/>
            <person name="Sisk P."/>
            <person name="Stolte C."/>
            <person name="Sykes S."/>
            <person name="Wortman J."/>
            <person name="Nusbaum C."/>
            <person name="Birren B."/>
        </authorList>
    </citation>
    <scope>NUCLEOTIDE SEQUENCE [LARGE SCALE GENOMIC DNA]</scope>
    <source>
        <strain evidence="1 2">1_3_50AFAA</strain>
    </source>
</reference>
<dbReference type="AlphaFoldDB" id="A0A096BDE9"/>
<dbReference type="PANTHER" id="PTHR10000:SF8">
    <property type="entry name" value="HAD SUPERFAMILY HYDROLASE-LIKE, TYPE 3"/>
    <property type="match status" value="1"/>
</dbReference>
<organism evidence="1 2">
    <name type="scientific">Flavonifractor plautii 1_3_50AFAA</name>
    <dbReference type="NCBI Taxonomy" id="742738"/>
    <lineage>
        <taxon>Bacteria</taxon>
        <taxon>Bacillati</taxon>
        <taxon>Bacillota</taxon>
        <taxon>Clostridia</taxon>
        <taxon>Eubacteriales</taxon>
        <taxon>Oscillospiraceae</taxon>
        <taxon>Flavonifractor</taxon>
    </lineage>
</organism>
<dbReference type="EMBL" id="ADLO01000005">
    <property type="protein sequence ID" value="KGF57443.1"/>
    <property type="molecule type" value="Genomic_DNA"/>
</dbReference>
<dbReference type="NCBIfam" id="TIGR01484">
    <property type="entry name" value="HAD-SF-IIB"/>
    <property type="match status" value="1"/>
</dbReference>
<dbReference type="SUPFAM" id="SSF56784">
    <property type="entry name" value="HAD-like"/>
    <property type="match status" value="1"/>
</dbReference>
<gene>
    <name evidence="1" type="ORF">HMPREF9460_00171</name>
</gene>
<dbReference type="GO" id="GO:0016791">
    <property type="term" value="F:phosphatase activity"/>
    <property type="evidence" value="ECO:0007669"/>
    <property type="project" value="TreeGrafter"/>
</dbReference>
<dbReference type="InterPro" id="IPR006379">
    <property type="entry name" value="HAD-SF_hydro_IIB"/>
</dbReference>
<protein>
    <recommendedName>
        <fullName evidence="3">Sucrose phosphatase-like domain-containing protein</fullName>
    </recommendedName>
</protein>
<evidence type="ECO:0000313" key="2">
    <source>
        <dbReference type="Proteomes" id="UP000029585"/>
    </source>
</evidence>
<evidence type="ECO:0008006" key="3">
    <source>
        <dbReference type="Google" id="ProtNLM"/>
    </source>
</evidence>
<dbReference type="HOGENOM" id="CLU_044146_0_3_9"/>
<accession>A0A096BDE9</accession>